<dbReference type="Proteomes" id="UP000305095">
    <property type="component" value="Unassembled WGS sequence"/>
</dbReference>
<proteinExistence type="predicted"/>
<dbReference type="PANTHER" id="PTHR43664">
    <property type="entry name" value="MONOAMINE OXIDASE-RELATED"/>
    <property type="match status" value="1"/>
</dbReference>
<dbReference type="SUPFAM" id="SSF54637">
    <property type="entry name" value="Thioesterase/thiol ester dehydrase-isomerase"/>
    <property type="match status" value="1"/>
</dbReference>
<dbReference type="AlphaFoldDB" id="A0A4U6RIQ2"/>
<evidence type="ECO:0000313" key="3">
    <source>
        <dbReference type="Proteomes" id="UP000305095"/>
    </source>
</evidence>
<accession>A0A4U6RIQ2</accession>
<sequence length="163" mass="17898">MLYAEDLTEGQTFELGSYTIGEAEILEFAGKYDPVPIHIDPVAAAAGPFGGLIASGFNTIAIYQRLVVEAIWTRVAGIVGRSFEIRLPSPVRPGSTLTGQSLIQKITIRPERRDAVVIFKTELVNDEQRPVLVLVLDALIHMRPTPLCAPRTRSCGRAMLRQL</sequence>
<gene>
    <name evidence="2" type="ORF">FDV58_34600</name>
</gene>
<evidence type="ECO:0000259" key="1">
    <source>
        <dbReference type="Pfam" id="PF01575"/>
    </source>
</evidence>
<name>A0A4U6RIQ2_BRAEL</name>
<dbReference type="PANTHER" id="PTHR43664:SF1">
    <property type="entry name" value="BETA-METHYLMALYL-COA DEHYDRATASE"/>
    <property type="match status" value="1"/>
</dbReference>
<dbReference type="EMBL" id="SZZP01000029">
    <property type="protein sequence ID" value="TKV73951.1"/>
    <property type="molecule type" value="Genomic_DNA"/>
</dbReference>
<feature type="domain" description="MaoC-like" evidence="1">
    <location>
        <begin position="10"/>
        <end position="105"/>
    </location>
</feature>
<dbReference type="InterPro" id="IPR002539">
    <property type="entry name" value="MaoC-like_dom"/>
</dbReference>
<evidence type="ECO:0000313" key="2">
    <source>
        <dbReference type="EMBL" id="TKV73951.1"/>
    </source>
</evidence>
<dbReference type="Gene3D" id="3.10.129.10">
    <property type="entry name" value="Hotdog Thioesterase"/>
    <property type="match status" value="1"/>
</dbReference>
<reference evidence="2 3" key="1">
    <citation type="submission" date="2019-05" db="EMBL/GenBank/DDBJ databases">
        <title>Draft Genome of Bradyrhizobium elkanii strain SEMIA 938, Used in Commercial Inoculants for Lupinus spp. in Brazil.</title>
        <authorList>
            <person name="Hungria M."/>
            <person name="Delamuta J.R.M."/>
            <person name="Ribeiro R.A."/>
            <person name="Nogueira M.A."/>
        </authorList>
    </citation>
    <scope>NUCLEOTIDE SEQUENCE [LARGE SCALE GENOMIC DNA]</scope>
    <source>
        <strain evidence="2 3">Semia 938</strain>
    </source>
</reference>
<organism evidence="2 3">
    <name type="scientific">Bradyrhizobium elkanii</name>
    <dbReference type="NCBI Taxonomy" id="29448"/>
    <lineage>
        <taxon>Bacteria</taxon>
        <taxon>Pseudomonadati</taxon>
        <taxon>Pseudomonadota</taxon>
        <taxon>Alphaproteobacteria</taxon>
        <taxon>Hyphomicrobiales</taxon>
        <taxon>Nitrobacteraceae</taxon>
        <taxon>Bradyrhizobium</taxon>
    </lineage>
</organism>
<protein>
    <recommendedName>
        <fullName evidence="1">MaoC-like domain-containing protein</fullName>
    </recommendedName>
</protein>
<comment type="caution">
    <text evidence="2">The sequence shown here is derived from an EMBL/GenBank/DDBJ whole genome shotgun (WGS) entry which is preliminary data.</text>
</comment>
<dbReference type="Pfam" id="PF01575">
    <property type="entry name" value="MaoC_dehydratas"/>
    <property type="match status" value="1"/>
</dbReference>
<dbReference type="InterPro" id="IPR052342">
    <property type="entry name" value="MCH/BMMD"/>
</dbReference>
<dbReference type="InterPro" id="IPR029069">
    <property type="entry name" value="HotDog_dom_sf"/>
</dbReference>
<dbReference type="RefSeq" id="WP_137483095.1">
    <property type="nucleotide sequence ID" value="NZ_SZZP01000029.1"/>
</dbReference>